<proteinExistence type="predicted"/>
<evidence type="ECO:0000256" key="1">
    <source>
        <dbReference type="SAM" id="MobiDB-lite"/>
    </source>
</evidence>
<dbReference type="GeneID" id="91095672"/>
<evidence type="ECO:0000313" key="2">
    <source>
        <dbReference type="EMBL" id="WWC90069.1"/>
    </source>
</evidence>
<dbReference type="AlphaFoldDB" id="A0AAX4JYY7"/>
<sequence length="298" mass="33405">MSEPNSRLSSDYIVKGQKFFPDRAAILHNSQSYIKDNTLLGSKYHFTDVPLTSNCKVPINKQPPVYDFDEEYGFSASFLNRPGLHISSSSNSGGLNERENEAEEFLHKLLIKHTTIGLGAIHLPSSTEQCHVSEDRHFKTALTSLDMLKAHTKFASSSRQTENWIPTDEAIKIRDNLISSAYVPLRKRRIIYSITKNDRELCVNGNKPDHIISVSWQDVTRSDMNKHMQETGNTLKAYDTPGYYTKSFSATESLVPASSYASINTEDGYGSLEPPGLTPHDVNTEEELEDDSDIATPQ</sequence>
<accession>A0AAX4JYY7</accession>
<gene>
    <name evidence="2" type="ORF">L201_005002</name>
</gene>
<keyword evidence="3" id="KW-1185">Reference proteome</keyword>
<reference evidence="2 3" key="1">
    <citation type="submission" date="2024-01" db="EMBL/GenBank/DDBJ databases">
        <title>Comparative genomics of Cryptococcus and Kwoniella reveals pathogenesis evolution and contrasting modes of karyotype evolution via chromosome fusion or intercentromeric recombination.</title>
        <authorList>
            <person name="Coelho M.A."/>
            <person name="David-Palma M."/>
            <person name="Shea T."/>
            <person name="Bowers K."/>
            <person name="McGinley-Smith S."/>
            <person name="Mohammad A.W."/>
            <person name="Gnirke A."/>
            <person name="Yurkov A.M."/>
            <person name="Nowrousian M."/>
            <person name="Sun S."/>
            <person name="Cuomo C.A."/>
            <person name="Heitman J."/>
        </authorList>
    </citation>
    <scope>NUCLEOTIDE SEQUENCE [LARGE SCALE GENOMIC DNA]</scope>
    <source>
        <strain evidence="2 3">CBS 6074</strain>
    </source>
</reference>
<dbReference type="EMBL" id="CP144103">
    <property type="protein sequence ID" value="WWC90069.1"/>
    <property type="molecule type" value="Genomic_DNA"/>
</dbReference>
<dbReference type="RefSeq" id="XP_066076832.1">
    <property type="nucleotide sequence ID" value="XM_066220735.1"/>
</dbReference>
<evidence type="ECO:0000313" key="3">
    <source>
        <dbReference type="Proteomes" id="UP001355207"/>
    </source>
</evidence>
<name>A0AAX4JYY7_9TREE</name>
<feature type="compositionally biased region" description="Acidic residues" evidence="1">
    <location>
        <begin position="284"/>
        <end position="298"/>
    </location>
</feature>
<feature type="region of interest" description="Disordered" evidence="1">
    <location>
        <begin position="263"/>
        <end position="298"/>
    </location>
</feature>
<organism evidence="2 3">
    <name type="scientific">Kwoniella dendrophila CBS 6074</name>
    <dbReference type="NCBI Taxonomy" id="1295534"/>
    <lineage>
        <taxon>Eukaryota</taxon>
        <taxon>Fungi</taxon>
        <taxon>Dikarya</taxon>
        <taxon>Basidiomycota</taxon>
        <taxon>Agaricomycotina</taxon>
        <taxon>Tremellomycetes</taxon>
        <taxon>Tremellales</taxon>
        <taxon>Cryptococcaceae</taxon>
        <taxon>Kwoniella</taxon>
    </lineage>
</organism>
<dbReference type="Proteomes" id="UP001355207">
    <property type="component" value="Chromosome 6"/>
</dbReference>
<protein>
    <submittedName>
        <fullName evidence="2">Uncharacterized protein</fullName>
    </submittedName>
</protein>